<evidence type="ECO:0000313" key="2">
    <source>
        <dbReference type="Proteomes" id="UP000197065"/>
    </source>
</evidence>
<sequence length="151" mass="16158">MSDHDAVVAHVAATRFPFAGQTTWPEDYVTIVNVPEPKRAIPFADGYHYPDIAIVDSTGRLREAGEVLMTVDPAATASLKAVSEATDTDTPTHVRHFFVYVPAGMEAAAQKLLDDAAISYAGVRSFVCTAEGSIKILPFVTAGSQFDNQAT</sequence>
<protein>
    <submittedName>
        <fullName evidence="1">Uncharacterized protein</fullName>
    </submittedName>
</protein>
<gene>
    <name evidence="1" type="ORF">SAMN07250955_11523</name>
</gene>
<keyword evidence="2" id="KW-1185">Reference proteome</keyword>
<accession>A0A212RUQ3</accession>
<name>A0A212RUQ3_9PROT</name>
<evidence type="ECO:0000313" key="1">
    <source>
        <dbReference type="EMBL" id="SNB76462.1"/>
    </source>
</evidence>
<dbReference type="RefSeq" id="WP_088562614.1">
    <property type="nucleotide sequence ID" value="NZ_FYEH01000015.1"/>
</dbReference>
<dbReference type="Proteomes" id="UP000197065">
    <property type="component" value="Unassembled WGS sequence"/>
</dbReference>
<reference evidence="1 2" key="1">
    <citation type="submission" date="2017-06" db="EMBL/GenBank/DDBJ databases">
        <authorList>
            <person name="Kim H.J."/>
            <person name="Triplett B.A."/>
        </authorList>
    </citation>
    <scope>NUCLEOTIDE SEQUENCE [LARGE SCALE GENOMIC DNA]</scope>
    <source>
        <strain evidence="1 2">B29T1</strain>
    </source>
</reference>
<dbReference type="OrthoDB" id="8448721at2"/>
<proteinExistence type="predicted"/>
<dbReference type="AlphaFoldDB" id="A0A212RUQ3"/>
<organism evidence="1 2">
    <name type="scientific">Arboricoccus pini</name>
    <dbReference type="NCBI Taxonomy" id="1963835"/>
    <lineage>
        <taxon>Bacteria</taxon>
        <taxon>Pseudomonadati</taxon>
        <taxon>Pseudomonadota</taxon>
        <taxon>Alphaproteobacteria</taxon>
        <taxon>Geminicoccales</taxon>
        <taxon>Geminicoccaceae</taxon>
        <taxon>Arboricoccus</taxon>
    </lineage>
</organism>
<dbReference type="EMBL" id="FYEH01000015">
    <property type="protein sequence ID" value="SNB76462.1"/>
    <property type="molecule type" value="Genomic_DNA"/>
</dbReference>